<reference evidence="3" key="1">
    <citation type="journal article" date="2021" name="PeerJ">
        <title>Extensive microbial diversity within the chicken gut microbiome revealed by metagenomics and culture.</title>
        <authorList>
            <person name="Gilroy R."/>
            <person name="Ravi A."/>
            <person name="Getino M."/>
            <person name="Pursley I."/>
            <person name="Horton D.L."/>
            <person name="Alikhan N.F."/>
            <person name="Baker D."/>
            <person name="Gharbi K."/>
            <person name="Hall N."/>
            <person name="Watson M."/>
            <person name="Adriaenssens E.M."/>
            <person name="Foster-Nyarko E."/>
            <person name="Jarju S."/>
            <person name="Secka A."/>
            <person name="Antonio M."/>
            <person name="Oren A."/>
            <person name="Chaudhuri R.R."/>
            <person name="La Ragione R."/>
            <person name="Hildebrand F."/>
            <person name="Pallen M.J."/>
        </authorList>
    </citation>
    <scope>NUCLEOTIDE SEQUENCE</scope>
    <source>
        <strain evidence="3">12435</strain>
    </source>
</reference>
<feature type="transmembrane region" description="Helical" evidence="1">
    <location>
        <begin position="73"/>
        <end position="91"/>
    </location>
</feature>
<name>A0A9D1Q144_9FIRM</name>
<dbReference type="SUPFAM" id="SSF55874">
    <property type="entry name" value="ATPase domain of HSP90 chaperone/DNA topoisomerase II/histidine kinase"/>
    <property type="match status" value="1"/>
</dbReference>
<dbReference type="EMBL" id="DXHS01000052">
    <property type="protein sequence ID" value="HIW02278.1"/>
    <property type="molecule type" value="Genomic_DNA"/>
</dbReference>
<dbReference type="PANTHER" id="PTHR40448">
    <property type="entry name" value="TWO-COMPONENT SENSOR HISTIDINE KINASE"/>
    <property type="match status" value="1"/>
</dbReference>
<evidence type="ECO:0000256" key="1">
    <source>
        <dbReference type="SAM" id="Phobius"/>
    </source>
</evidence>
<evidence type="ECO:0000313" key="3">
    <source>
        <dbReference type="EMBL" id="HIW02278.1"/>
    </source>
</evidence>
<keyword evidence="1" id="KW-0472">Membrane</keyword>
<dbReference type="PANTHER" id="PTHR40448:SF1">
    <property type="entry name" value="TWO-COMPONENT SENSOR HISTIDINE KINASE"/>
    <property type="match status" value="1"/>
</dbReference>
<reference evidence="3" key="2">
    <citation type="submission" date="2021-04" db="EMBL/GenBank/DDBJ databases">
        <authorList>
            <person name="Gilroy R."/>
        </authorList>
    </citation>
    <scope>NUCLEOTIDE SEQUENCE</scope>
    <source>
        <strain evidence="3">12435</strain>
    </source>
</reference>
<feature type="transmembrane region" description="Helical" evidence="1">
    <location>
        <begin position="46"/>
        <end position="67"/>
    </location>
</feature>
<organism evidence="3 4">
    <name type="scientific">Candidatus Protoclostridium stercorigallinarum</name>
    <dbReference type="NCBI Taxonomy" id="2838741"/>
    <lineage>
        <taxon>Bacteria</taxon>
        <taxon>Bacillati</taxon>
        <taxon>Bacillota</taxon>
        <taxon>Clostridia</taxon>
        <taxon>Candidatus Protoclostridium</taxon>
    </lineage>
</organism>
<evidence type="ECO:0000313" key="4">
    <source>
        <dbReference type="Proteomes" id="UP000823990"/>
    </source>
</evidence>
<dbReference type="GO" id="GO:0042802">
    <property type="term" value="F:identical protein binding"/>
    <property type="evidence" value="ECO:0007669"/>
    <property type="project" value="TreeGrafter"/>
</dbReference>
<comment type="caution">
    <text evidence="3">The sequence shown here is derived from an EMBL/GenBank/DDBJ whole genome shotgun (WGS) entry which is preliminary data.</text>
</comment>
<accession>A0A9D1Q144</accession>
<feature type="transmembrane region" description="Helical" evidence="1">
    <location>
        <begin position="98"/>
        <end position="117"/>
    </location>
</feature>
<dbReference type="Pfam" id="PF14501">
    <property type="entry name" value="HATPase_c_5"/>
    <property type="match status" value="1"/>
</dbReference>
<dbReference type="InterPro" id="IPR036890">
    <property type="entry name" value="HATPase_C_sf"/>
</dbReference>
<protein>
    <submittedName>
        <fullName evidence="3">GHKL domain-containing protein</fullName>
    </submittedName>
</protein>
<feature type="domain" description="Sensor histidine kinase NatK-like C-terminal" evidence="2">
    <location>
        <begin position="337"/>
        <end position="438"/>
    </location>
</feature>
<proteinExistence type="predicted"/>
<feature type="transmembrane region" description="Helical" evidence="1">
    <location>
        <begin position="191"/>
        <end position="211"/>
    </location>
</feature>
<feature type="transmembrane region" description="Helical" evidence="1">
    <location>
        <begin position="12"/>
        <end position="34"/>
    </location>
</feature>
<dbReference type="Proteomes" id="UP000823990">
    <property type="component" value="Unassembled WGS sequence"/>
</dbReference>
<keyword evidence="1" id="KW-0812">Transmembrane</keyword>
<feature type="transmembrane region" description="Helical" evidence="1">
    <location>
        <begin position="133"/>
        <end position="154"/>
    </location>
</feature>
<feature type="transmembrane region" description="Helical" evidence="1">
    <location>
        <begin position="166"/>
        <end position="185"/>
    </location>
</feature>
<sequence>MLEFFKTFYIDLAFGLSFPLTGAIQSLCIPFLLVGFERSRRYALRVLVSVPCVWLALVLLSSLWYMIFGMSGMAYHVYVVYPVLLAAYSVVASDRRPLVRVINSCIGACTFAVHVRLGEAIGIVIRNATGSDLYGVSLGLLAFMALADIVIVNVFSLNDEKKVRGVSAATIAAVSVLSIGVQMFNIPSAEYGGFIIFVNFSLWAIVLFSYYMMYLIIHSQNVNTALLVEKRAAENDLRLMRVSEENVRRIREIRHDIKNLLSALRVLLEEKKYDEALRLFGSMERDLMGSGALALTDCGNAIVSAVVNAEMRKAADAGVTIDARIAVPRELPFPENDICSLLSNLLDNAVEATAACAAEARKPVELEIKSVGTALLVRVRNVYDDSRTESEVLSLRTTKDAEMHGYGTKIVGKIANRYCGAVKYDASCGRFTADVMLQVPTGGG</sequence>
<gene>
    <name evidence="3" type="ORF">H9892_02970</name>
</gene>
<dbReference type="InterPro" id="IPR032834">
    <property type="entry name" value="NatK-like_C"/>
</dbReference>
<dbReference type="Gene3D" id="3.30.565.10">
    <property type="entry name" value="Histidine kinase-like ATPase, C-terminal domain"/>
    <property type="match status" value="1"/>
</dbReference>
<dbReference type="AlphaFoldDB" id="A0A9D1Q144"/>
<evidence type="ECO:0000259" key="2">
    <source>
        <dbReference type="Pfam" id="PF14501"/>
    </source>
</evidence>
<keyword evidence="1" id="KW-1133">Transmembrane helix</keyword>